<dbReference type="Proteomes" id="UP001602013">
    <property type="component" value="Unassembled WGS sequence"/>
</dbReference>
<dbReference type="PROSITE" id="PS50005">
    <property type="entry name" value="TPR"/>
    <property type="match status" value="1"/>
</dbReference>
<evidence type="ECO:0000256" key="1">
    <source>
        <dbReference type="PROSITE-ProRule" id="PRU00339"/>
    </source>
</evidence>
<dbReference type="InterPro" id="IPR019734">
    <property type="entry name" value="TPR_rpt"/>
</dbReference>
<keyword evidence="3" id="KW-1185">Reference proteome</keyword>
<dbReference type="PANTHER" id="PTHR47691:SF3">
    <property type="entry name" value="HTH-TYPE TRANSCRIPTIONAL REGULATOR RV0890C-RELATED"/>
    <property type="match status" value="1"/>
</dbReference>
<dbReference type="PANTHER" id="PTHR47691">
    <property type="entry name" value="REGULATOR-RELATED"/>
    <property type="match status" value="1"/>
</dbReference>
<organism evidence="2 3">
    <name type="scientific">Microtetraspora malaysiensis</name>
    <dbReference type="NCBI Taxonomy" id="161358"/>
    <lineage>
        <taxon>Bacteria</taxon>
        <taxon>Bacillati</taxon>
        <taxon>Actinomycetota</taxon>
        <taxon>Actinomycetes</taxon>
        <taxon>Streptosporangiales</taxon>
        <taxon>Streptosporangiaceae</taxon>
        <taxon>Microtetraspora</taxon>
    </lineage>
</organism>
<keyword evidence="1" id="KW-0802">TPR repeat</keyword>
<dbReference type="SUPFAM" id="SSF52540">
    <property type="entry name" value="P-loop containing nucleoside triphosphate hydrolases"/>
    <property type="match status" value="1"/>
</dbReference>
<dbReference type="Pfam" id="PF13424">
    <property type="entry name" value="TPR_12"/>
    <property type="match status" value="4"/>
</dbReference>
<protein>
    <submittedName>
        <fullName evidence="2">Tetratricopeptide repeat protein</fullName>
    </submittedName>
</protein>
<feature type="repeat" description="TPR" evidence="1">
    <location>
        <begin position="722"/>
        <end position="755"/>
    </location>
</feature>
<proteinExistence type="predicted"/>
<gene>
    <name evidence="2" type="ORF">ACFYXI_28805</name>
</gene>
<evidence type="ECO:0000313" key="3">
    <source>
        <dbReference type="Proteomes" id="UP001602013"/>
    </source>
</evidence>
<dbReference type="Gene3D" id="1.25.40.10">
    <property type="entry name" value="Tetratricopeptide repeat domain"/>
    <property type="match status" value="2"/>
</dbReference>
<name>A0ABW6SX62_9ACTN</name>
<dbReference type="PRINTS" id="PR00364">
    <property type="entry name" value="DISEASERSIST"/>
</dbReference>
<dbReference type="SUPFAM" id="SSF48452">
    <property type="entry name" value="TPR-like"/>
    <property type="match status" value="3"/>
</dbReference>
<comment type="caution">
    <text evidence="2">The sequence shown here is derived from an EMBL/GenBank/DDBJ whole genome shotgun (WGS) entry which is preliminary data.</text>
</comment>
<dbReference type="InterPro" id="IPR027417">
    <property type="entry name" value="P-loop_NTPase"/>
</dbReference>
<reference evidence="2 3" key="1">
    <citation type="submission" date="2024-10" db="EMBL/GenBank/DDBJ databases">
        <title>The Natural Products Discovery Center: Release of the First 8490 Sequenced Strains for Exploring Actinobacteria Biosynthetic Diversity.</title>
        <authorList>
            <person name="Kalkreuter E."/>
            <person name="Kautsar S.A."/>
            <person name="Yang D."/>
            <person name="Bader C.D."/>
            <person name="Teijaro C.N."/>
            <person name="Fluegel L."/>
            <person name="Davis C.M."/>
            <person name="Simpson J.R."/>
            <person name="Lauterbach L."/>
            <person name="Steele A.D."/>
            <person name="Gui C."/>
            <person name="Meng S."/>
            <person name="Li G."/>
            <person name="Viehrig K."/>
            <person name="Ye F."/>
            <person name="Su P."/>
            <person name="Kiefer A.F."/>
            <person name="Nichols A."/>
            <person name="Cepeda A.J."/>
            <person name="Yan W."/>
            <person name="Fan B."/>
            <person name="Jiang Y."/>
            <person name="Adhikari A."/>
            <person name="Zheng C.-J."/>
            <person name="Schuster L."/>
            <person name="Cowan T.M."/>
            <person name="Smanski M.J."/>
            <person name="Chevrette M.G."/>
            <person name="De Carvalho L.P.S."/>
            <person name="Shen B."/>
        </authorList>
    </citation>
    <scope>NUCLEOTIDE SEQUENCE [LARGE SCALE GENOMIC DNA]</scope>
    <source>
        <strain evidence="2 3">NPDC002173</strain>
    </source>
</reference>
<dbReference type="SMART" id="SM00028">
    <property type="entry name" value="TPR"/>
    <property type="match status" value="8"/>
</dbReference>
<accession>A0ABW6SX62</accession>
<dbReference type="RefSeq" id="WP_387415816.1">
    <property type="nucleotide sequence ID" value="NZ_JBIASD010000022.1"/>
</dbReference>
<dbReference type="InterPro" id="IPR011990">
    <property type="entry name" value="TPR-like_helical_dom_sf"/>
</dbReference>
<evidence type="ECO:0000313" key="2">
    <source>
        <dbReference type="EMBL" id="MFF3669595.1"/>
    </source>
</evidence>
<dbReference type="Gene3D" id="3.40.50.300">
    <property type="entry name" value="P-loop containing nucleotide triphosphate hydrolases"/>
    <property type="match status" value="1"/>
</dbReference>
<sequence length="855" mass="93047">MTDNPSGRVVAQASGNARQYNLGQGVMYIGAEPPQVALFTVAPPPDMFGRHGEISDLVTGVRAAREAGRPLLVSAVHGMAGVGKTALARAVAARVTSEFPDARLEIDLYGFTPGENPRDPADVLGELLSLAGFEASDIPEGLRGREQAWRAWMARRRVLLLLDNARTVEQVLPLLPGSSASGCLVMVTSRNSLDGLEAQTRLRLDTLPMADAIRLLEDRAGHRALNSGDLMELAQLCGRLPLALRPIGGLLAEMDAADLISLMRDAESRLTELPDMERPVRAAFTVSYEALSEEEKFTLRCCAWHPGPDFDAFSVAALSGIEISKVRARLARLSRASMLTKLPHDRFTFHDLFSGCARRQVADQDSPETIRAGTERLYGALAADVNMATAVLTKDLRSVVGTSTGPRVFESPAQARLWLTSATPELRTAAEAALTASAENALSLGRKVAWWLGFDDRVHQAQTLYVLMRATATRSGDRLGQANAVKGLGDVAWMRHEHEEAAEAYRQARALYEEIGDRYGQAHAAIGLGDVARMRNEYGEAAEAYRQAHASYEEIGDRYGQANAAIGLGHVARMRDECEEAAEAYQQARVLYEEIGYRYGQANAVDGLGDVARMRGEYGEAAEAYRQARALYEEIGYRLGQANAVIGLGDVARMRGEYGEAAEAYRQARVLYEEIGDRLGQANAVIGLGHVARMRDECEEAAEAYRQARALYEEIGYRYGQANAVIGLGDVARMRGEYGEAAEAYRQARALYEEIGDRLGQANAVDGLGDVARMRGEYGEAAEAYRQARALYEEIGYRLGQANVALGFARMAERQGNPATACAAYADAENVYTTIGLTFWANHCADARTRLGCVE</sequence>
<dbReference type="EMBL" id="JBIASD010000022">
    <property type="protein sequence ID" value="MFF3669595.1"/>
    <property type="molecule type" value="Genomic_DNA"/>
</dbReference>